<dbReference type="InterPro" id="IPR003123">
    <property type="entry name" value="VPS9"/>
</dbReference>
<dbReference type="CDD" id="cd14279">
    <property type="entry name" value="CUE"/>
    <property type="match status" value="1"/>
</dbReference>
<dbReference type="Pfam" id="PF18151">
    <property type="entry name" value="DUF5601"/>
    <property type="match status" value="1"/>
</dbReference>
<dbReference type="InterPro" id="IPR003892">
    <property type="entry name" value="CUE"/>
</dbReference>
<dbReference type="GO" id="GO:0031267">
    <property type="term" value="F:small GTPase binding"/>
    <property type="evidence" value="ECO:0007669"/>
    <property type="project" value="TreeGrafter"/>
</dbReference>
<dbReference type="Pfam" id="PF02845">
    <property type="entry name" value="CUE"/>
    <property type="match status" value="1"/>
</dbReference>
<sequence length="695" mass="74612">MGLRHDAAATTDHSSQRYDCSSMSAAQSPPDTSQPAGPPFPSLSPPSPQAPPKVIVDGPADEDASEPSTSSQRNFTQPSTSAIALPMTTPAPHRSAPIVPDAPSHPPPAKGLPLSTPSSSLTPTVSGGGRTAQSDIDLTEFDPFATPASGSSKSKSDANAVIIETPVRRSEDTPSRIVDTPGPSVGMEASTSEGGSGTGSGMIRKQGTGEGEPAFNFSGFLKDLKLKSAEPIARYLKSFLSNFAKKPFTVNEQVKLIHDFLAFISDKMGQVEPWKSQSQAEFENAMEAMEKLVMNRLYNYTFTPQLVPSQPITTDDLERDAVFAQRVRLFGWVREKHLDVPEGEASQGFLGFAEQELLKINHYKAPRDKMVCILNCCKVIFGLIRNAYGTESTGADNFVPILIFVVLRANPENMLSNIEYISRFRSASKLQGETGYYLSSLTGAIQFIETMDASSLSNISQAEFEQNVEIAIQELPPSPSTTTARPLLPTEMSPFAATSPGEEAASPLSLTTSLRALDGTKQFFQRTGNLAQEAVSKPLNAIGKILEGIQQTGTEGSEDGSEDGSTTSPPQPQSQAPLSTPRDVFRTRRSQLNRASTPESPSRLNFFGASGLGGEDSASISRTGTPTPETQLPDFSSLQIQSTLDMSQEAYSQTRRANVQTLNQMFPALDEDVVEAVLEGCGDDLGIAIDRLLEM</sequence>
<dbReference type="AlphaFoldDB" id="A0AAW0YMI8"/>
<dbReference type="PROSITE" id="PS51140">
    <property type="entry name" value="CUE"/>
    <property type="match status" value="1"/>
</dbReference>
<feature type="compositionally biased region" description="Polar residues" evidence="1">
    <location>
        <begin position="66"/>
        <end position="82"/>
    </location>
</feature>
<comment type="caution">
    <text evidence="4">The sequence shown here is derived from an EMBL/GenBank/DDBJ whole genome shotgun (WGS) entry which is preliminary data.</text>
</comment>
<dbReference type="Gene3D" id="1.20.1050.80">
    <property type="entry name" value="VPS9 domain"/>
    <property type="match status" value="1"/>
</dbReference>
<protein>
    <recommendedName>
        <fullName evidence="6">Vacuolar protein sorting-associated protein 9</fullName>
    </recommendedName>
</protein>
<evidence type="ECO:0000259" key="2">
    <source>
        <dbReference type="PROSITE" id="PS51140"/>
    </source>
</evidence>
<feature type="compositionally biased region" description="Low complexity" evidence="1">
    <location>
        <begin position="111"/>
        <end position="125"/>
    </location>
</feature>
<dbReference type="Gene3D" id="1.10.246.120">
    <property type="match status" value="1"/>
</dbReference>
<feature type="compositionally biased region" description="Polar residues" evidence="1">
    <location>
        <begin position="590"/>
        <end position="603"/>
    </location>
</feature>
<dbReference type="RefSeq" id="XP_066802953.1">
    <property type="nucleotide sequence ID" value="XM_066946561.1"/>
</dbReference>
<dbReference type="PANTHER" id="PTHR23101">
    <property type="entry name" value="RAB GDP/GTP EXCHANGE FACTOR"/>
    <property type="match status" value="1"/>
</dbReference>
<evidence type="ECO:0008006" key="6">
    <source>
        <dbReference type="Google" id="ProtNLM"/>
    </source>
</evidence>
<evidence type="ECO:0000313" key="5">
    <source>
        <dbReference type="Proteomes" id="UP001388673"/>
    </source>
</evidence>
<accession>A0AAW0YMI8</accession>
<keyword evidence="5" id="KW-1185">Reference proteome</keyword>
<feature type="compositionally biased region" description="Pro residues" evidence="1">
    <location>
        <begin position="36"/>
        <end position="51"/>
    </location>
</feature>
<dbReference type="Proteomes" id="UP001388673">
    <property type="component" value="Unassembled WGS sequence"/>
</dbReference>
<feature type="domain" description="VPS9" evidence="3">
    <location>
        <begin position="317"/>
        <end position="457"/>
    </location>
</feature>
<dbReference type="SUPFAM" id="SSF109993">
    <property type="entry name" value="VPS9 domain"/>
    <property type="match status" value="1"/>
</dbReference>
<proteinExistence type="predicted"/>
<dbReference type="PROSITE" id="PS51205">
    <property type="entry name" value="VPS9"/>
    <property type="match status" value="1"/>
</dbReference>
<feature type="region of interest" description="Disordered" evidence="1">
    <location>
        <begin position="1"/>
        <end position="209"/>
    </location>
</feature>
<dbReference type="PANTHER" id="PTHR23101:SF25">
    <property type="entry name" value="GTPASE-ACTIVATING PROTEIN AND VPS9 DOMAIN-CONTAINING PROTEIN 1"/>
    <property type="match status" value="1"/>
</dbReference>
<dbReference type="InterPro" id="IPR009060">
    <property type="entry name" value="UBA-like_sf"/>
</dbReference>
<reference evidence="4 5" key="1">
    <citation type="journal article" date="2024" name="bioRxiv">
        <title>Comparative genomics of Cryptococcus and Kwoniella reveals pathogenesis evolution and contrasting karyotype dynamics via intercentromeric recombination or chromosome fusion.</title>
        <authorList>
            <person name="Coelho M.A."/>
            <person name="David-Palma M."/>
            <person name="Shea T."/>
            <person name="Bowers K."/>
            <person name="McGinley-Smith S."/>
            <person name="Mohammad A.W."/>
            <person name="Gnirke A."/>
            <person name="Yurkov A.M."/>
            <person name="Nowrousian M."/>
            <person name="Sun S."/>
            <person name="Cuomo C.A."/>
            <person name="Heitman J."/>
        </authorList>
    </citation>
    <scope>NUCLEOTIDE SEQUENCE [LARGE SCALE GENOMIC DNA]</scope>
    <source>
        <strain evidence="4 5">CBS 13917</strain>
    </source>
</reference>
<gene>
    <name evidence="4" type="ORF">IAR55_003454</name>
</gene>
<evidence type="ECO:0000313" key="4">
    <source>
        <dbReference type="EMBL" id="KAK8854715.1"/>
    </source>
</evidence>
<dbReference type="GO" id="GO:0043130">
    <property type="term" value="F:ubiquitin binding"/>
    <property type="evidence" value="ECO:0007669"/>
    <property type="project" value="InterPro"/>
</dbReference>
<feature type="compositionally biased region" description="Polar residues" evidence="1">
    <location>
        <begin position="11"/>
        <end position="33"/>
    </location>
</feature>
<feature type="compositionally biased region" description="Low complexity" evidence="1">
    <location>
        <begin position="563"/>
        <end position="581"/>
    </location>
</feature>
<dbReference type="SUPFAM" id="SSF46934">
    <property type="entry name" value="UBA-like"/>
    <property type="match status" value="1"/>
</dbReference>
<feature type="compositionally biased region" description="Polar residues" evidence="1">
    <location>
        <begin position="618"/>
        <end position="633"/>
    </location>
</feature>
<feature type="domain" description="CUE" evidence="2">
    <location>
        <begin position="654"/>
        <end position="695"/>
    </location>
</feature>
<feature type="region of interest" description="Disordered" evidence="1">
    <location>
        <begin position="552"/>
        <end position="633"/>
    </location>
</feature>
<evidence type="ECO:0000256" key="1">
    <source>
        <dbReference type="SAM" id="MobiDB-lite"/>
    </source>
</evidence>
<name>A0AAW0YMI8_9TREE</name>
<dbReference type="InterPro" id="IPR037191">
    <property type="entry name" value="VPS9_dom_sf"/>
</dbReference>
<dbReference type="SMART" id="SM00167">
    <property type="entry name" value="VPS9"/>
    <property type="match status" value="1"/>
</dbReference>
<dbReference type="GO" id="GO:0016192">
    <property type="term" value="P:vesicle-mediated transport"/>
    <property type="evidence" value="ECO:0007669"/>
    <property type="project" value="InterPro"/>
</dbReference>
<dbReference type="GO" id="GO:0030139">
    <property type="term" value="C:endocytic vesicle"/>
    <property type="evidence" value="ECO:0007669"/>
    <property type="project" value="TreeGrafter"/>
</dbReference>
<dbReference type="KEGG" id="kne:92180712"/>
<dbReference type="InterPro" id="IPR041545">
    <property type="entry name" value="DUF5601"/>
</dbReference>
<dbReference type="GO" id="GO:0005085">
    <property type="term" value="F:guanyl-nucleotide exchange factor activity"/>
    <property type="evidence" value="ECO:0007669"/>
    <property type="project" value="InterPro"/>
</dbReference>
<dbReference type="Pfam" id="PF02204">
    <property type="entry name" value="VPS9"/>
    <property type="match status" value="1"/>
</dbReference>
<organism evidence="4 5">
    <name type="scientific">Kwoniella newhampshirensis</name>
    <dbReference type="NCBI Taxonomy" id="1651941"/>
    <lineage>
        <taxon>Eukaryota</taxon>
        <taxon>Fungi</taxon>
        <taxon>Dikarya</taxon>
        <taxon>Basidiomycota</taxon>
        <taxon>Agaricomycotina</taxon>
        <taxon>Tremellomycetes</taxon>
        <taxon>Tremellales</taxon>
        <taxon>Cryptococcaceae</taxon>
        <taxon>Kwoniella</taxon>
    </lineage>
</organism>
<dbReference type="Gene3D" id="1.10.8.10">
    <property type="entry name" value="DNA helicase RuvA subunit, C-terminal domain"/>
    <property type="match status" value="1"/>
</dbReference>
<dbReference type="EMBL" id="JBCAWK010000006">
    <property type="protein sequence ID" value="KAK8854715.1"/>
    <property type="molecule type" value="Genomic_DNA"/>
</dbReference>
<evidence type="ECO:0000259" key="3">
    <source>
        <dbReference type="PROSITE" id="PS51205"/>
    </source>
</evidence>
<dbReference type="InterPro" id="IPR045046">
    <property type="entry name" value="Vps9-like"/>
</dbReference>
<feature type="region of interest" description="Disordered" evidence="1">
    <location>
        <begin position="473"/>
        <end position="507"/>
    </location>
</feature>
<dbReference type="GO" id="GO:0005829">
    <property type="term" value="C:cytosol"/>
    <property type="evidence" value="ECO:0007669"/>
    <property type="project" value="TreeGrafter"/>
</dbReference>
<dbReference type="GeneID" id="92180712"/>